<protein>
    <recommendedName>
        <fullName evidence="6">Thioredoxin domain-containing protein</fullName>
    </recommendedName>
</protein>
<feature type="domain" description="Thioredoxin" evidence="6">
    <location>
        <begin position="85"/>
        <end position="259"/>
    </location>
</feature>
<organism evidence="7 8">
    <name type="scientific">Rubripirellula amarantea</name>
    <dbReference type="NCBI Taxonomy" id="2527999"/>
    <lineage>
        <taxon>Bacteria</taxon>
        <taxon>Pseudomonadati</taxon>
        <taxon>Planctomycetota</taxon>
        <taxon>Planctomycetia</taxon>
        <taxon>Pirellulales</taxon>
        <taxon>Pirellulaceae</taxon>
        <taxon>Rubripirellula</taxon>
    </lineage>
</organism>
<dbReference type="Proteomes" id="UP000316598">
    <property type="component" value="Unassembled WGS sequence"/>
</dbReference>
<dbReference type="RefSeq" id="WP_146514257.1">
    <property type="nucleotide sequence ID" value="NZ_SJPI01000001.1"/>
</dbReference>
<name>A0A5C5WTZ1_9BACT</name>
<keyword evidence="3" id="KW-1015">Disulfide bond</keyword>
<dbReference type="GO" id="GO:0030313">
    <property type="term" value="C:cell envelope"/>
    <property type="evidence" value="ECO:0007669"/>
    <property type="project" value="UniProtKB-SubCell"/>
</dbReference>
<dbReference type="CDD" id="cd02966">
    <property type="entry name" value="TlpA_like_family"/>
    <property type="match status" value="1"/>
</dbReference>
<evidence type="ECO:0000259" key="6">
    <source>
        <dbReference type="PROSITE" id="PS51352"/>
    </source>
</evidence>
<dbReference type="EMBL" id="SJPI01000001">
    <property type="protein sequence ID" value="TWT54167.1"/>
    <property type="molecule type" value="Genomic_DNA"/>
</dbReference>
<dbReference type="InterPro" id="IPR036249">
    <property type="entry name" value="Thioredoxin-like_sf"/>
</dbReference>
<evidence type="ECO:0000256" key="5">
    <source>
        <dbReference type="SAM" id="MobiDB-lite"/>
    </source>
</evidence>
<keyword evidence="8" id="KW-1185">Reference proteome</keyword>
<dbReference type="Gene3D" id="3.40.30.10">
    <property type="entry name" value="Glutaredoxin"/>
    <property type="match status" value="1"/>
</dbReference>
<proteinExistence type="predicted"/>
<keyword evidence="2" id="KW-0201">Cytochrome c-type biogenesis</keyword>
<reference evidence="7 8" key="1">
    <citation type="submission" date="2019-02" db="EMBL/GenBank/DDBJ databases">
        <title>Deep-cultivation of Planctomycetes and their phenomic and genomic characterization uncovers novel biology.</title>
        <authorList>
            <person name="Wiegand S."/>
            <person name="Jogler M."/>
            <person name="Boedeker C."/>
            <person name="Pinto D."/>
            <person name="Vollmers J."/>
            <person name="Rivas-Marin E."/>
            <person name="Kohn T."/>
            <person name="Peeters S.H."/>
            <person name="Heuer A."/>
            <person name="Rast P."/>
            <person name="Oberbeckmann S."/>
            <person name="Bunk B."/>
            <person name="Jeske O."/>
            <person name="Meyerdierks A."/>
            <person name="Storesund J.E."/>
            <person name="Kallscheuer N."/>
            <person name="Luecker S."/>
            <person name="Lage O.M."/>
            <person name="Pohl T."/>
            <person name="Merkel B.J."/>
            <person name="Hornburger P."/>
            <person name="Mueller R.-W."/>
            <person name="Bruemmer F."/>
            <person name="Labrenz M."/>
            <person name="Spormann A.M."/>
            <person name="Op Den Camp H."/>
            <person name="Overmann J."/>
            <person name="Amann R."/>
            <person name="Jetten M.S.M."/>
            <person name="Mascher T."/>
            <person name="Medema M.H."/>
            <person name="Devos D.P."/>
            <person name="Kaster A.-K."/>
            <person name="Ovreas L."/>
            <person name="Rohde M."/>
            <person name="Galperin M.Y."/>
            <person name="Jogler C."/>
        </authorList>
    </citation>
    <scope>NUCLEOTIDE SEQUENCE [LARGE SCALE GENOMIC DNA]</scope>
    <source>
        <strain evidence="7 8">Pla22</strain>
    </source>
</reference>
<dbReference type="InterPro" id="IPR050553">
    <property type="entry name" value="Thioredoxin_ResA/DsbE_sf"/>
</dbReference>
<evidence type="ECO:0000256" key="4">
    <source>
        <dbReference type="ARBA" id="ARBA00023284"/>
    </source>
</evidence>
<dbReference type="AlphaFoldDB" id="A0A5C5WTZ1"/>
<evidence type="ECO:0000313" key="7">
    <source>
        <dbReference type="EMBL" id="TWT54167.1"/>
    </source>
</evidence>
<evidence type="ECO:0000256" key="3">
    <source>
        <dbReference type="ARBA" id="ARBA00023157"/>
    </source>
</evidence>
<dbReference type="InterPro" id="IPR013766">
    <property type="entry name" value="Thioredoxin_domain"/>
</dbReference>
<gene>
    <name evidence="7" type="ORF">Pla22_18020</name>
</gene>
<feature type="region of interest" description="Disordered" evidence="5">
    <location>
        <begin position="38"/>
        <end position="106"/>
    </location>
</feature>
<keyword evidence="4" id="KW-0676">Redox-active center</keyword>
<evidence type="ECO:0000256" key="2">
    <source>
        <dbReference type="ARBA" id="ARBA00022748"/>
    </source>
</evidence>
<dbReference type="PROSITE" id="PS51352">
    <property type="entry name" value="THIOREDOXIN_2"/>
    <property type="match status" value="1"/>
</dbReference>
<dbReference type="PANTHER" id="PTHR42852:SF6">
    <property type="entry name" value="THIOL:DISULFIDE INTERCHANGE PROTEIN DSBE"/>
    <property type="match status" value="1"/>
</dbReference>
<dbReference type="SUPFAM" id="SSF52833">
    <property type="entry name" value="Thioredoxin-like"/>
    <property type="match status" value="1"/>
</dbReference>
<evidence type="ECO:0000313" key="8">
    <source>
        <dbReference type="Proteomes" id="UP000316598"/>
    </source>
</evidence>
<sequence>MDKHPPHATRKLASWDVPTVPVLMTAFLSAFLSIGCGSSSKDDASVVPPPSSRTNSGSVDGNPEATLVPPGSMELPPDFDPSDVDHEPQKQPAFELPDSPDDTTQSNNEAIRVEFATWNDIMSVPRQTGKITVVDLWSLSCEPCMREFPGLVKVHREFGEKVACVSANVDFDGRKRRPPEYYESKVEAFLEQVNAFGMSAFICSTPSEDVYTDANIASIPAVLIYDREGTPVRVFVDAGETQGFTYEEDVIPLVEQLAMVD</sequence>
<comment type="subcellular location">
    <subcellularLocation>
        <location evidence="1">Cell envelope</location>
    </subcellularLocation>
</comment>
<accession>A0A5C5WTZ1</accession>
<comment type="caution">
    <text evidence="7">The sequence shown here is derived from an EMBL/GenBank/DDBJ whole genome shotgun (WGS) entry which is preliminary data.</text>
</comment>
<evidence type="ECO:0000256" key="1">
    <source>
        <dbReference type="ARBA" id="ARBA00004196"/>
    </source>
</evidence>
<dbReference type="OrthoDB" id="261812at2"/>
<dbReference type="PANTHER" id="PTHR42852">
    <property type="entry name" value="THIOL:DISULFIDE INTERCHANGE PROTEIN DSBE"/>
    <property type="match status" value="1"/>
</dbReference>
<dbReference type="GO" id="GO:0017004">
    <property type="term" value="P:cytochrome complex assembly"/>
    <property type="evidence" value="ECO:0007669"/>
    <property type="project" value="UniProtKB-KW"/>
</dbReference>